<dbReference type="SMART" id="SM00506">
    <property type="entry name" value="A1pp"/>
    <property type="match status" value="1"/>
</dbReference>
<dbReference type="PROSITE" id="PS51154">
    <property type="entry name" value="MACRO"/>
    <property type="match status" value="1"/>
</dbReference>
<dbReference type="KEGG" id="lgi:LOTGIDRAFT_117468"/>
<feature type="domain" description="Macro" evidence="1">
    <location>
        <begin position="9"/>
        <end position="194"/>
    </location>
</feature>
<evidence type="ECO:0000313" key="2">
    <source>
        <dbReference type="EMBL" id="ESO95137.1"/>
    </source>
</evidence>
<dbReference type="InterPro" id="IPR002589">
    <property type="entry name" value="Macro_dom"/>
</dbReference>
<dbReference type="OMA" id="PDCARIM"/>
<dbReference type="PANTHER" id="PTHR11106">
    <property type="entry name" value="GANGLIOSIDE INDUCED DIFFERENTIATION ASSOCIATED PROTEIN 2-RELATED"/>
    <property type="match status" value="1"/>
</dbReference>
<gene>
    <name evidence="2" type="ORF">LOTGIDRAFT_117468</name>
</gene>
<dbReference type="PANTHER" id="PTHR11106:SF111">
    <property type="entry name" value="MACRO DOMAIN-CONTAINING PROTEIN"/>
    <property type="match status" value="1"/>
</dbReference>
<reference evidence="2 3" key="1">
    <citation type="journal article" date="2013" name="Nature">
        <title>Insights into bilaterian evolution from three spiralian genomes.</title>
        <authorList>
            <person name="Simakov O."/>
            <person name="Marletaz F."/>
            <person name="Cho S.J."/>
            <person name="Edsinger-Gonzales E."/>
            <person name="Havlak P."/>
            <person name="Hellsten U."/>
            <person name="Kuo D.H."/>
            <person name="Larsson T."/>
            <person name="Lv J."/>
            <person name="Arendt D."/>
            <person name="Savage R."/>
            <person name="Osoegawa K."/>
            <person name="de Jong P."/>
            <person name="Grimwood J."/>
            <person name="Chapman J.A."/>
            <person name="Shapiro H."/>
            <person name="Aerts A."/>
            <person name="Otillar R.P."/>
            <person name="Terry A.Y."/>
            <person name="Boore J.L."/>
            <person name="Grigoriev I.V."/>
            <person name="Lindberg D.R."/>
            <person name="Seaver E.C."/>
            <person name="Weisblat D.A."/>
            <person name="Putnam N.H."/>
            <person name="Rokhsar D.S."/>
        </authorList>
    </citation>
    <scope>NUCLEOTIDE SEQUENCE [LARGE SCALE GENOMIC DNA]</scope>
</reference>
<dbReference type="SUPFAM" id="SSF52949">
    <property type="entry name" value="Macro domain-like"/>
    <property type="match status" value="1"/>
</dbReference>
<dbReference type="Pfam" id="PF01661">
    <property type="entry name" value="Macro"/>
    <property type="match status" value="1"/>
</dbReference>
<sequence>MIESFNEEKGLLGIFVIDNATIKVVQIDITTLSVDVIVNAANERLQHLGGVAGAINDKGGASIQRECNEYVYENGSVLEGDCMMSNSGNLPCMKIVHAVGPRWKFGKSKEDKKLAEVILRILEMVMSQGFKSVAIPAISTGIFGYPLHAATDIIVQSIANHFKKVKRSSITTIYLIDINDKSLHSFIRSLQSSVDFKQAEFDDQPRYGTQPRFQSQISETEYEGKPYHNILINFT</sequence>
<name>V4AE36_LOTGI</name>
<keyword evidence="3" id="KW-1185">Reference proteome</keyword>
<dbReference type="Proteomes" id="UP000030746">
    <property type="component" value="Unassembled WGS sequence"/>
</dbReference>
<dbReference type="InterPro" id="IPR043472">
    <property type="entry name" value="Macro_dom-like"/>
</dbReference>
<evidence type="ECO:0000313" key="3">
    <source>
        <dbReference type="Proteomes" id="UP000030746"/>
    </source>
</evidence>
<dbReference type="HOGENOM" id="CLU_046550_5_1_1"/>
<dbReference type="CDD" id="cd02907">
    <property type="entry name" value="Macro_Af1521_BAL-like"/>
    <property type="match status" value="1"/>
</dbReference>
<dbReference type="CTD" id="20231498"/>
<accession>V4AE36</accession>
<dbReference type="EMBL" id="KB201701">
    <property type="protein sequence ID" value="ESO95137.1"/>
    <property type="molecule type" value="Genomic_DNA"/>
</dbReference>
<organism evidence="2 3">
    <name type="scientific">Lottia gigantea</name>
    <name type="common">Giant owl limpet</name>
    <dbReference type="NCBI Taxonomy" id="225164"/>
    <lineage>
        <taxon>Eukaryota</taxon>
        <taxon>Metazoa</taxon>
        <taxon>Spiralia</taxon>
        <taxon>Lophotrochozoa</taxon>
        <taxon>Mollusca</taxon>
        <taxon>Gastropoda</taxon>
        <taxon>Patellogastropoda</taxon>
        <taxon>Lottioidea</taxon>
        <taxon>Lottiidae</taxon>
        <taxon>Lottia</taxon>
    </lineage>
</organism>
<dbReference type="RefSeq" id="XP_009054325.1">
    <property type="nucleotide sequence ID" value="XM_009056077.1"/>
</dbReference>
<proteinExistence type="predicted"/>
<dbReference type="OrthoDB" id="6133115at2759"/>
<dbReference type="GeneID" id="20231498"/>
<protein>
    <recommendedName>
        <fullName evidence="1">Macro domain-containing protein</fullName>
    </recommendedName>
</protein>
<evidence type="ECO:0000259" key="1">
    <source>
        <dbReference type="PROSITE" id="PS51154"/>
    </source>
</evidence>
<dbReference type="AlphaFoldDB" id="V4AE36"/>
<dbReference type="STRING" id="225164.V4AE36"/>
<dbReference type="Gene3D" id="3.40.220.10">
    <property type="entry name" value="Leucine Aminopeptidase, subunit E, domain 1"/>
    <property type="match status" value="1"/>
</dbReference>